<evidence type="ECO:0000259" key="2">
    <source>
        <dbReference type="PROSITE" id="PS50110"/>
    </source>
</evidence>
<dbReference type="SMART" id="SM00850">
    <property type="entry name" value="LytTR"/>
    <property type="match status" value="1"/>
</dbReference>
<dbReference type="PROSITE" id="PS50930">
    <property type="entry name" value="HTH_LYTTR"/>
    <property type="match status" value="1"/>
</dbReference>
<dbReference type="GO" id="GO:0000156">
    <property type="term" value="F:phosphorelay response regulator activity"/>
    <property type="evidence" value="ECO:0007669"/>
    <property type="project" value="InterPro"/>
</dbReference>
<dbReference type="RefSeq" id="WP_136841523.1">
    <property type="nucleotide sequence ID" value="NZ_SWBR01000003.1"/>
</dbReference>
<dbReference type="SUPFAM" id="SSF52172">
    <property type="entry name" value="CheY-like"/>
    <property type="match status" value="1"/>
</dbReference>
<keyword evidence="1" id="KW-0597">Phosphoprotein</keyword>
<sequence length="246" mass="27834">MNSCYILDDESHSITAMEGYISKVPELRLIGSNTNPFKGLEDLRKHKPKILFLDVDMPEISGIEIAKMLPPDIAIVFITAHSRFAVEAFEVDAHDFLLKPFSFSQFVRSVEKVLDRSRPRGSSPQTSHSENIFINSGIKGKILRIKISDIIYIQAMEHYISISTIDDTHLTHVGIAKVMGMLSGTTFLRVHRAFIININYIKIVEHSRITMSNDSTISLGESYKEAFMNMISSQILKNEKNNVGRF</sequence>
<dbReference type="Pfam" id="PF04397">
    <property type="entry name" value="LytTR"/>
    <property type="match status" value="1"/>
</dbReference>
<dbReference type="InterPro" id="IPR001789">
    <property type="entry name" value="Sig_transdc_resp-reg_receiver"/>
</dbReference>
<dbReference type="AlphaFoldDB" id="A0A4U1CLB5"/>
<dbReference type="Proteomes" id="UP000309488">
    <property type="component" value="Unassembled WGS sequence"/>
</dbReference>
<feature type="domain" description="HTH LytTR-type" evidence="3">
    <location>
        <begin position="134"/>
        <end position="202"/>
    </location>
</feature>
<dbReference type="Pfam" id="PF00072">
    <property type="entry name" value="Response_reg"/>
    <property type="match status" value="1"/>
</dbReference>
<dbReference type="OrthoDB" id="9787344at2"/>
<proteinExistence type="predicted"/>
<feature type="domain" description="Response regulatory" evidence="2">
    <location>
        <begin position="3"/>
        <end position="114"/>
    </location>
</feature>
<dbReference type="PANTHER" id="PTHR37299">
    <property type="entry name" value="TRANSCRIPTIONAL REGULATOR-RELATED"/>
    <property type="match status" value="1"/>
</dbReference>
<evidence type="ECO:0000256" key="1">
    <source>
        <dbReference type="PROSITE-ProRule" id="PRU00169"/>
    </source>
</evidence>
<reference evidence="4 5" key="1">
    <citation type="submission" date="2019-04" db="EMBL/GenBank/DDBJ databases">
        <title>Pedobacter sp. RP-3-22 sp. nov., isolated from Arctic soil.</title>
        <authorList>
            <person name="Dahal R.H."/>
            <person name="Kim D.-U."/>
        </authorList>
    </citation>
    <scope>NUCLEOTIDE SEQUENCE [LARGE SCALE GENOMIC DNA]</scope>
    <source>
        <strain evidence="4 5">RP-3-22</strain>
    </source>
</reference>
<protein>
    <submittedName>
        <fullName evidence="4">Response regulator transcription factor</fullName>
    </submittedName>
</protein>
<evidence type="ECO:0000313" key="4">
    <source>
        <dbReference type="EMBL" id="TKC07996.1"/>
    </source>
</evidence>
<organism evidence="4 5">
    <name type="scientific">Pedobacter polaris</name>
    <dbReference type="NCBI Taxonomy" id="2571273"/>
    <lineage>
        <taxon>Bacteria</taxon>
        <taxon>Pseudomonadati</taxon>
        <taxon>Bacteroidota</taxon>
        <taxon>Sphingobacteriia</taxon>
        <taxon>Sphingobacteriales</taxon>
        <taxon>Sphingobacteriaceae</taxon>
        <taxon>Pedobacter</taxon>
    </lineage>
</organism>
<accession>A0A4U1CLB5</accession>
<dbReference type="InterPro" id="IPR011006">
    <property type="entry name" value="CheY-like_superfamily"/>
</dbReference>
<dbReference type="Gene3D" id="2.40.50.1020">
    <property type="entry name" value="LytTr DNA-binding domain"/>
    <property type="match status" value="1"/>
</dbReference>
<dbReference type="InterPro" id="IPR007492">
    <property type="entry name" value="LytTR_DNA-bd_dom"/>
</dbReference>
<gene>
    <name evidence="4" type="ORF">FA048_12590</name>
</gene>
<evidence type="ECO:0000259" key="3">
    <source>
        <dbReference type="PROSITE" id="PS50930"/>
    </source>
</evidence>
<name>A0A4U1CLB5_9SPHI</name>
<dbReference type="EMBL" id="SWBR01000003">
    <property type="protein sequence ID" value="TKC07996.1"/>
    <property type="molecule type" value="Genomic_DNA"/>
</dbReference>
<dbReference type="PANTHER" id="PTHR37299:SF1">
    <property type="entry name" value="STAGE 0 SPORULATION PROTEIN A HOMOLOG"/>
    <property type="match status" value="1"/>
</dbReference>
<keyword evidence="5" id="KW-1185">Reference proteome</keyword>
<dbReference type="Gene3D" id="3.40.50.2300">
    <property type="match status" value="1"/>
</dbReference>
<feature type="modified residue" description="4-aspartylphosphate" evidence="1">
    <location>
        <position position="54"/>
    </location>
</feature>
<dbReference type="SMART" id="SM00448">
    <property type="entry name" value="REC"/>
    <property type="match status" value="1"/>
</dbReference>
<comment type="caution">
    <text evidence="4">The sequence shown here is derived from an EMBL/GenBank/DDBJ whole genome shotgun (WGS) entry which is preliminary data.</text>
</comment>
<dbReference type="InterPro" id="IPR046947">
    <property type="entry name" value="LytR-like"/>
</dbReference>
<evidence type="ECO:0000313" key="5">
    <source>
        <dbReference type="Proteomes" id="UP000309488"/>
    </source>
</evidence>
<dbReference type="PROSITE" id="PS50110">
    <property type="entry name" value="RESPONSE_REGULATORY"/>
    <property type="match status" value="1"/>
</dbReference>
<dbReference type="GO" id="GO:0003677">
    <property type="term" value="F:DNA binding"/>
    <property type="evidence" value="ECO:0007669"/>
    <property type="project" value="InterPro"/>
</dbReference>